<accession>A0A9N8DZ94</accession>
<feature type="compositionally biased region" description="Basic and acidic residues" evidence="1">
    <location>
        <begin position="263"/>
        <end position="277"/>
    </location>
</feature>
<protein>
    <submittedName>
        <fullName evidence="2">Uncharacterized protein</fullName>
    </submittedName>
</protein>
<sequence length="277" mass="31033">MFTHIHNNTCNNQKAVVIPKLTKSDIRSITKAQKVEHLYDKATTTQKPPQQHRLVTHSPKVISDHGRWHVTCSVQDSINGRIHTVACSGVTGGKEFSSVCSACSTTLCVCEHAVTVLLACVDTDEEERRRLCEALDKNQSRKRSFDATTSAGGVFVVLQAMSEMERGYSYGDHRDPKEHYNPEILGVFRSLPMANERARKAIQEIKENSKLYCCNNNNSNGDTDEDDNSSDDDDDDSNDSDPIQWKGEESSSPTDGEIPSVWVEHHDIQDSPKRSRR</sequence>
<feature type="region of interest" description="Disordered" evidence="1">
    <location>
        <begin position="212"/>
        <end position="277"/>
    </location>
</feature>
<dbReference type="EMBL" id="CAICTM010000488">
    <property type="protein sequence ID" value="CAB9511537.1"/>
    <property type="molecule type" value="Genomic_DNA"/>
</dbReference>
<proteinExistence type="predicted"/>
<name>A0A9N8DZ94_9STRA</name>
<gene>
    <name evidence="2" type="ORF">SEMRO_489_G153360.1</name>
</gene>
<dbReference type="AlphaFoldDB" id="A0A9N8DZ94"/>
<feature type="compositionally biased region" description="Acidic residues" evidence="1">
    <location>
        <begin position="222"/>
        <end position="239"/>
    </location>
</feature>
<evidence type="ECO:0000313" key="3">
    <source>
        <dbReference type="Proteomes" id="UP001153069"/>
    </source>
</evidence>
<organism evidence="2 3">
    <name type="scientific">Seminavis robusta</name>
    <dbReference type="NCBI Taxonomy" id="568900"/>
    <lineage>
        <taxon>Eukaryota</taxon>
        <taxon>Sar</taxon>
        <taxon>Stramenopiles</taxon>
        <taxon>Ochrophyta</taxon>
        <taxon>Bacillariophyta</taxon>
        <taxon>Bacillariophyceae</taxon>
        <taxon>Bacillariophycidae</taxon>
        <taxon>Naviculales</taxon>
        <taxon>Naviculaceae</taxon>
        <taxon>Seminavis</taxon>
    </lineage>
</organism>
<evidence type="ECO:0000256" key="1">
    <source>
        <dbReference type="SAM" id="MobiDB-lite"/>
    </source>
</evidence>
<evidence type="ECO:0000313" key="2">
    <source>
        <dbReference type="EMBL" id="CAB9511537.1"/>
    </source>
</evidence>
<comment type="caution">
    <text evidence="2">The sequence shown here is derived from an EMBL/GenBank/DDBJ whole genome shotgun (WGS) entry which is preliminary data.</text>
</comment>
<keyword evidence="3" id="KW-1185">Reference proteome</keyword>
<dbReference type="Proteomes" id="UP001153069">
    <property type="component" value="Unassembled WGS sequence"/>
</dbReference>
<reference evidence="2" key="1">
    <citation type="submission" date="2020-06" db="EMBL/GenBank/DDBJ databases">
        <authorList>
            <consortium name="Plant Systems Biology data submission"/>
        </authorList>
    </citation>
    <scope>NUCLEOTIDE SEQUENCE</scope>
    <source>
        <strain evidence="2">D6</strain>
    </source>
</reference>